<dbReference type="AlphaFoldDB" id="A0A2A6CHY8"/>
<name>A0A2A6CHY8_PRIPA</name>
<proteinExistence type="predicted"/>
<keyword evidence="2" id="KW-1185">Reference proteome</keyword>
<organism evidence="1 2">
    <name type="scientific">Pristionchus pacificus</name>
    <name type="common">Parasitic nematode worm</name>
    <dbReference type="NCBI Taxonomy" id="54126"/>
    <lineage>
        <taxon>Eukaryota</taxon>
        <taxon>Metazoa</taxon>
        <taxon>Ecdysozoa</taxon>
        <taxon>Nematoda</taxon>
        <taxon>Chromadorea</taxon>
        <taxon>Rhabditida</taxon>
        <taxon>Rhabditina</taxon>
        <taxon>Diplogasteromorpha</taxon>
        <taxon>Diplogasteroidea</taxon>
        <taxon>Neodiplogasteridae</taxon>
        <taxon>Pristionchus</taxon>
    </lineage>
</organism>
<gene>
    <name evidence="1" type="primary">WBGene00095853</name>
</gene>
<accession>A0A2A6CHY8</accession>
<evidence type="ECO:0000313" key="1">
    <source>
        <dbReference type="EnsemblMetazoa" id="PPA06299.1"/>
    </source>
</evidence>
<dbReference type="Proteomes" id="UP000005239">
    <property type="component" value="Unassembled WGS sequence"/>
</dbReference>
<reference evidence="1" key="2">
    <citation type="submission" date="2022-06" db="UniProtKB">
        <authorList>
            <consortium name="EnsemblMetazoa"/>
        </authorList>
    </citation>
    <scope>IDENTIFICATION</scope>
    <source>
        <strain evidence="1">PS312</strain>
    </source>
</reference>
<dbReference type="EnsemblMetazoa" id="PPA06299.1">
    <property type="protein sequence ID" value="PPA06299.1"/>
    <property type="gene ID" value="WBGene00095853"/>
</dbReference>
<evidence type="ECO:0000313" key="2">
    <source>
        <dbReference type="Proteomes" id="UP000005239"/>
    </source>
</evidence>
<sequence length="106" mass="11960">MTEDMEIVADALAQLDLAAQAPVRVVLYHKPEGRSYTEEEERDGDLALGLFIYLGYDTLDSIDIPVLVEVCCSRTIRIPDDWPTVVPRIVSYIEQALVKLFSEDDD</sequence>
<protein>
    <submittedName>
        <fullName evidence="1">Uncharacterized protein</fullName>
    </submittedName>
</protein>
<reference evidence="2" key="1">
    <citation type="journal article" date="2008" name="Nat. Genet.">
        <title>The Pristionchus pacificus genome provides a unique perspective on nematode lifestyle and parasitism.</title>
        <authorList>
            <person name="Dieterich C."/>
            <person name="Clifton S.W."/>
            <person name="Schuster L.N."/>
            <person name="Chinwalla A."/>
            <person name="Delehaunty K."/>
            <person name="Dinkelacker I."/>
            <person name="Fulton L."/>
            <person name="Fulton R."/>
            <person name="Godfrey J."/>
            <person name="Minx P."/>
            <person name="Mitreva M."/>
            <person name="Roeseler W."/>
            <person name="Tian H."/>
            <person name="Witte H."/>
            <person name="Yang S.P."/>
            <person name="Wilson R.K."/>
            <person name="Sommer R.J."/>
        </authorList>
    </citation>
    <scope>NUCLEOTIDE SEQUENCE [LARGE SCALE GENOMIC DNA]</scope>
    <source>
        <strain evidence="2">PS312</strain>
    </source>
</reference>
<accession>A0A8R1YBI4</accession>